<protein>
    <submittedName>
        <fullName evidence="1">Uncharacterized protein</fullName>
    </submittedName>
</protein>
<gene>
    <name evidence="1" type="ORF">GCM10017790_11600</name>
</gene>
<reference evidence="2" key="1">
    <citation type="journal article" date="2019" name="Int. J. Syst. Evol. Microbiol.">
        <title>The Global Catalogue of Microorganisms (GCM) 10K type strain sequencing project: providing services to taxonomists for standard genome sequencing and annotation.</title>
        <authorList>
            <consortium name="The Broad Institute Genomics Platform"/>
            <consortium name="The Broad Institute Genome Sequencing Center for Infectious Disease"/>
            <person name="Wu L."/>
            <person name="Ma J."/>
        </authorList>
    </citation>
    <scope>NUCLEOTIDE SEQUENCE [LARGE SCALE GENOMIC DNA]</scope>
    <source>
        <strain evidence="2">CGMCC 4.7683</strain>
    </source>
</reference>
<sequence length="75" mass="7253">MIACSPNFSFVPGLTASPLTSSVGVVVRYGISVVVGDGLADVSPDGVAAALLAWPVLAGGVQPTSAIPAIAAMTA</sequence>
<keyword evidence="2" id="KW-1185">Reference proteome</keyword>
<evidence type="ECO:0000313" key="1">
    <source>
        <dbReference type="EMBL" id="GHH06372.1"/>
    </source>
</evidence>
<dbReference type="Proteomes" id="UP000635387">
    <property type="component" value="Unassembled WGS sequence"/>
</dbReference>
<proteinExistence type="predicted"/>
<dbReference type="EMBL" id="BNAY01000001">
    <property type="protein sequence ID" value="GHH06372.1"/>
    <property type="molecule type" value="Genomic_DNA"/>
</dbReference>
<accession>A0ABQ3L641</accession>
<evidence type="ECO:0000313" key="2">
    <source>
        <dbReference type="Proteomes" id="UP000635387"/>
    </source>
</evidence>
<comment type="caution">
    <text evidence="1">The sequence shown here is derived from an EMBL/GenBank/DDBJ whole genome shotgun (WGS) entry which is preliminary data.</text>
</comment>
<organism evidence="1 2">
    <name type="scientific">Amycolatopsis oliviviridis</name>
    <dbReference type="NCBI Taxonomy" id="1471590"/>
    <lineage>
        <taxon>Bacteria</taxon>
        <taxon>Bacillati</taxon>
        <taxon>Actinomycetota</taxon>
        <taxon>Actinomycetes</taxon>
        <taxon>Pseudonocardiales</taxon>
        <taxon>Pseudonocardiaceae</taxon>
        <taxon>Amycolatopsis</taxon>
    </lineage>
</organism>
<name>A0ABQ3L641_9PSEU</name>